<dbReference type="RefSeq" id="XP_060456070.1">
    <property type="nucleotide sequence ID" value="XM_060599370.1"/>
</dbReference>
<name>A0AA48IAF2_9TREE</name>
<proteinExistence type="predicted"/>
<dbReference type="AlphaFoldDB" id="A0AA48IAF2"/>
<dbReference type="KEGG" id="ccac:CcaHIS019_0308750"/>
<keyword evidence="2" id="KW-1185">Reference proteome</keyword>
<accession>A0AA48IAF2</accession>
<gene>
    <name evidence="1" type="ORF">CcaverHIS019_0308750</name>
</gene>
<protein>
    <submittedName>
        <fullName evidence="1">Uncharacterized protein</fullName>
    </submittedName>
</protein>
<organism evidence="1 2">
    <name type="scientific">Cutaneotrichosporon cavernicola</name>
    <dbReference type="NCBI Taxonomy" id="279322"/>
    <lineage>
        <taxon>Eukaryota</taxon>
        <taxon>Fungi</taxon>
        <taxon>Dikarya</taxon>
        <taxon>Basidiomycota</taxon>
        <taxon>Agaricomycotina</taxon>
        <taxon>Tremellomycetes</taxon>
        <taxon>Trichosporonales</taxon>
        <taxon>Trichosporonaceae</taxon>
        <taxon>Cutaneotrichosporon</taxon>
    </lineage>
</organism>
<evidence type="ECO:0000313" key="1">
    <source>
        <dbReference type="EMBL" id="BEI90805.1"/>
    </source>
</evidence>
<evidence type="ECO:0000313" key="2">
    <source>
        <dbReference type="Proteomes" id="UP001233271"/>
    </source>
</evidence>
<sequence length="89" mass="9813">MSDLDVELELIAASLMPSEEFDANTGMPRIIIIANSESQRTLHIEAREHYPACDSVTIELKGNDIGRDAAVKQNTEIAEIQAANWGEDE</sequence>
<reference evidence="1" key="1">
    <citation type="journal article" date="2023" name="BMC Genomics">
        <title>Chromosome-level genome assemblies of Cutaneotrichosporon spp. (Trichosporonales, Basidiomycota) reveal imbalanced evolution between nucleotide sequences and chromosome synteny.</title>
        <authorList>
            <person name="Kobayashi Y."/>
            <person name="Kayamori A."/>
            <person name="Aoki K."/>
            <person name="Shiwa Y."/>
            <person name="Matsutani M."/>
            <person name="Fujita N."/>
            <person name="Sugita T."/>
            <person name="Iwasaki W."/>
            <person name="Tanaka N."/>
            <person name="Takashima M."/>
        </authorList>
    </citation>
    <scope>NUCLEOTIDE SEQUENCE</scope>
    <source>
        <strain evidence="1">HIS019</strain>
    </source>
</reference>
<dbReference type="EMBL" id="AP028214">
    <property type="protein sequence ID" value="BEI90805.1"/>
    <property type="molecule type" value="Genomic_DNA"/>
</dbReference>
<dbReference type="Proteomes" id="UP001233271">
    <property type="component" value="Chromosome 3"/>
</dbReference>
<dbReference type="GeneID" id="85494675"/>